<evidence type="ECO:0000313" key="5">
    <source>
        <dbReference type="Proteomes" id="UP001380601"/>
    </source>
</evidence>
<accession>A0ABU9EXD3</accession>
<dbReference type="PANTHER" id="PTHR43158">
    <property type="entry name" value="SKFA PEPTIDE EXPORT ATP-BINDING PROTEIN SKFE"/>
    <property type="match status" value="1"/>
</dbReference>
<dbReference type="InterPro" id="IPR003439">
    <property type="entry name" value="ABC_transporter-like_ATP-bd"/>
</dbReference>
<dbReference type="Pfam" id="PF00005">
    <property type="entry name" value="ABC_tran"/>
    <property type="match status" value="1"/>
</dbReference>
<reference evidence="4 5" key="1">
    <citation type="submission" date="2024-04" db="EMBL/GenBank/DDBJ databases">
        <title>Staphylococcus debuckii a clinical isolate.</title>
        <authorList>
            <person name="Magnan C."/>
            <person name="Plumet L."/>
            <person name="Morsli M."/>
            <person name="Molle V."/>
            <person name="Lavigne J.-P."/>
        </authorList>
    </citation>
    <scope>NUCLEOTIDE SEQUENCE [LARGE SCALE GENOMIC DNA]</scope>
    <source>
        <strain evidence="4 5">NSD001</strain>
    </source>
</reference>
<comment type="caution">
    <text evidence="4">The sequence shown here is derived from an EMBL/GenBank/DDBJ whole genome shotgun (WGS) entry which is preliminary data.</text>
</comment>
<dbReference type="PROSITE" id="PS50893">
    <property type="entry name" value="ABC_TRANSPORTER_2"/>
    <property type="match status" value="1"/>
</dbReference>
<dbReference type="PANTHER" id="PTHR43158:SF2">
    <property type="entry name" value="SKFA PEPTIDE EXPORT ATP-BINDING PROTEIN SKFE"/>
    <property type="match status" value="1"/>
</dbReference>
<feature type="domain" description="ABC transporter" evidence="3">
    <location>
        <begin position="1"/>
        <end position="207"/>
    </location>
</feature>
<dbReference type="GO" id="GO:0005524">
    <property type="term" value="F:ATP binding"/>
    <property type="evidence" value="ECO:0007669"/>
    <property type="project" value="UniProtKB-KW"/>
</dbReference>
<keyword evidence="1" id="KW-0547">Nucleotide-binding</keyword>
<organism evidence="4 5">
    <name type="scientific">Staphylococcus debuckii</name>
    <dbReference type="NCBI Taxonomy" id="2044912"/>
    <lineage>
        <taxon>Bacteria</taxon>
        <taxon>Bacillati</taxon>
        <taxon>Bacillota</taxon>
        <taxon>Bacilli</taxon>
        <taxon>Bacillales</taxon>
        <taxon>Staphylococcaceae</taxon>
        <taxon>Staphylococcus</taxon>
    </lineage>
</organism>
<dbReference type="Proteomes" id="UP001380601">
    <property type="component" value="Unassembled WGS sequence"/>
</dbReference>
<keyword evidence="2 4" id="KW-0067">ATP-binding</keyword>
<dbReference type="InterPro" id="IPR027417">
    <property type="entry name" value="P-loop_NTPase"/>
</dbReference>
<protein>
    <submittedName>
        <fullName evidence="4">ATP-binding cassette domain-containing protein</fullName>
    </submittedName>
</protein>
<dbReference type="Gene3D" id="3.40.50.300">
    <property type="entry name" value="P-loop containing nucleotide triphosphate hydrolases"/>
    <property type="match status" value="1"/>
</dbReference>
<keyword evidence="5" id="KW-1185">Reference proteome</keyword>
<sequence>MQLVNYSLKIKNRYLIQKTNVNFKKGKINHILGKNGVGKSQFGIDLFLGENKSLPKEMKNNVTLISSNTNVPKDITSLFLFEILYKKFSKSKVEELSKMINITNINQSLLIKKLSDGQKQKLKIITFLCEDKDFIILDEITNSLDKKSVQEIQSFLNQYINKYPKKTIINITHNLSDLKAISGTYKLLDNQTIVDYNNHKKIINDYINN</sequence>
<name>A0ABU9EXD3_9STAP</name>
<evidence type="ECO:0000256" key="2">
    <source>
        <dbReference type="ARBA" id="ARBA00022840"/>
    </source>
</evidence>
<dbReference type="RefSeq" id="WP_341611648.1">
    <property type="nucleotide sequence ID" value="NZ_JBBWSC010000004.1"/>
</dbReference>
<proteinExistence type="predicted"/>
<dbReference type="CDD" id="cd00267">
    <property type="entry name" value="ABC_ATPase"/>
    <property type="match status" value="1"/>
</dbReference>
<evidence type="ECO:0000256" key="1">
    <source>
        <dbReference type="ARBA" id="ARBA00022741"/>
    </source>
</evidence>
<dbReference type="SUPFAM" id="SSF52540">
    <property type="entry name" value="P-loop containing nucleoside triphosphate hydrolases"/>
    <property type="match status" value="1"/>
</dbReference>
<gene>
    <name evidence="4" type="ORF">AADA34_05210</name>
</gene>
<evidence type="ECO:0000259" key="3">
    <source>
        <dbReference type="PROSITE" id="PS50893"/>
    </source>
</evidence>
<evidence type="ECO:0000313" key="4">
    <source>
        <dbReference type="EMBL" id="MEL0538133.1"/>
    </source>
</evidence>
<dbReference type="EMBL" id="JBBWSC010000004">
    <property type="protein sequence ID" value="MEL0538133.1"/>
    <property type="molecule type" value="Genomic_DNA"/>
</dbReference>